<dbReference type="PANTHER" id="PTHR43381:SF5">
    <property type="entry name" value="TR-TYPE G DOMAIN-CONTAINING PROTEIN"/>
    <property type="match status" value="1"/>
</dbReference>
<dbReference type="NCBIfam" id="TIGR00487">
    <property type="entry name" value="IF-2"/>
    <property type="match status" value="1"/>
</dbReference>
<dbReference type="PANTHER" id="PTHR43381">
    <property type="entry name" value="TRANSLATION INITIATION FACTOR IF-2-RELATED"/>
    <property type="match status" value="1"/>
</dbReference>
<feature type="region of interest" description="Disordered" evidence="12">
    <location>
        <begin position="49"/>
        <end position="460"/>
    </location>
</feature>
<evidence type="ECO:0000256" key="1">
    <source>
        <dbReference type="ARBA" id="ARBA00004496"/>
    </source>
</evidence>
<dbReference type="InterPro" id="IPR027417">
    <property type="entry name" value="P-loop_NTPase"/>
</dbReference>
<dbReference type="Pfam" id="PF04760">
    <property type="entry name" value="IF2_N"/>
    <property type="match status" value="2"/>
</dbReference>
<accession>A0ABN2EPG6</accession>
<evidence type="ECO:0000256" key="4">
    <source>
        <dbReference type="ARBA" id="ARBA00022490"/>
    </source>
</evidence>
<dbReference type="CDD" id="cd01887">
    <property type="entry name" value="IF2_eIF5B"/>
    <property type="match status" value="1"/>
</dbReference>
<feature type="binding site" evidence="10">
    <location>
        <begin position="618"/>
        <end position="622"/>
    </location>
    <ligand>
        <name>GTP</name>
        <dbReference type="ChEBI" id="CHEBI:37565"/>
    </ligand>
</feature>
<dbReference type="SUPFAM" id="SSF52540">
    <property type="entry name" value="P-loop containing nucleoside triphosphate hydrolases"/>
    <property type="match status" value="1"/>
</dbReference>
<dbReference type="Gene3D" id="2.40.30.10">
    <property type="entry name" value="Translation factors"/>
    <property type="match status" value="2"/>
</dbReference>
<dbReference type="Pfam" id="PF03144">
    <property type="entry name" value="GTP_EFTU_D2"/>
    <property type="match status" value="1"/>
</dbReference>
<feature type="compositionally biased region" description="Gly residues" evidence="12">
    <location>
        <begin position="228"/>
        <end position="243"/>
    </location>
</feature>
<dbReference type="Pfam" id="PF00009">
    <property type="entry name" value="GTP_EFTU"/>
    <property type="match status" value="1"/>
</dbReference>
<evidence type="ECO:0000313" key="14">
    <source>
        <dbReference type="EMBL" id="GAA1613647.1"/>
    </source>
</evidence>
<feature type="compositionally biased region" description="Gly residues" evidence="12">
    <location>
        <begin position="361"/>
        <end position="434"/>
    </location>
</feature>
<comment type="caution">
    <text evidence="14">The sequence shown here is derived from an EMBL/GenBank/DDBJ whole genome shotgun (WGS) entry which is preliminary data.</text>
</comment>
<dbReference type="SUPFAM" id="SSF50447">
    <property type="entry name" value="Translation proteins"/>
    <property type="match status" value="2"/>
</dbReference>
<dbReference type="SUPFAM" id="SSF52156">
    <property type="entry name" value="Initiation factor IF2/eIF5b, domain 3"/>
    <property type="match status" value="1"/>
</dbReference>
<dbReference type="InterPro" id="IPR006847">
    <property type="entry name" value="IF2_N"/>
</dbReference>
<dbReference type="Gene3D" id="3.40.50.10050">
    <property type="entry name" value="Translation initiation factor IF- 2, domain 3"/>
    <property type="match status" value="1"/>
</dbReference>
<organism evidence="14 15">
    <name type="scientific">Kribbella karoonensis</name>
    <dbReference type="NCBI Taxonomy" id="324851"/>
    <lineage>
        <taxon>Bacteria</taxon>
        <taxon>Bacillati</taxon>
        <taxon>Actinomycetota</taxon>
        <taxon>Actinomycetes</taxon>
        <taxon>Propionibacteriales</taxon>
        <taxon>Kribbellaceae</taxon>
        <taxon>Kribbella</taxon>
    </lineage>
</organism>
<dbReference type="InterPro" id="IPR023115">
    <property type="entry name" value="TIF_IF2_dom3"/>
</dbReference>
<dbReference type="RefSeq" id="WP_344200922.1">
    <property type="nucleotide sequence ID" value="NZ_BAAAND010000013.1"/>
</dbReference>
<dbReference type="Gene3D" id="3.40.50.300">
    <property type="entry name" value="P-loop containing nucleotide triphosphate hydrolases"/>
    <property type="match status" value="1"/>
</dbReference>
<dbReference type="NCBIfam" id="TIGR00231">
    <property type="entry name" value="small_GTP"/>
    <property type="match status" value="1"/>
</dbReference>
<keyword evidence="8 10" id="KW-0342">GTP-binding</keyword>
<evidence type="ECO:0000256" key="11">
    <source>
        <dbReference type="RuleBase" id="RU000644"/>
    </source>
</evidence>
<evidence type="ECO:0000256" key="5">
    <source>
        <dbReference type="ARBA" id="ARBA00022540"/>
    </source>
</evidence>
<dbReference type="Gene3D" id="1.10.10.2480">
    <property type="match status" value="1"/>
</dbReference>
<evidence type="ECO:0000259" key="13">
    <source>
        <dbReference type="PROSITE" id="PS51722"/>
    </source>
</evidence>
<feature type="compositionally biased region" description="Low complexity" evidence="12">
    <location>
        <begin position="156"/>
        <end position="193"/>
    </location>
</feature>
<feature type="domain" description="Tr-type G" evidence="13">
    <location>
        <begin position="559"/>
        <end position="730"/>
    </location>
</feature>
<feature type="binding site" evidence="10">
    <location>
        <begin position="672"/>
        <end position="675"/>
    </location>
    <ligand>
        <name>GTP</name>
        <dbReference type="ChEBI" id="CHEBI:37565"/>
    </ligand>
</feature>
<feature type="compositionally biased region" description="Low complexity" evidence="12">
    <location>
        <begin position="216"/>
        <end position="227"/>
    </location>
</feature>
<comment type="caution">
    <text evidence="10">Lacks conserved residue(s) required for the propagation of feature annotation.</text>
</comment>
<sequence length="1066" mass="109124">MAKVRVYELAKELGVTSKVVLTRLNDMGEFVRSASSTIEAPVVRRLAEEFEKNPPKKRTAKKAAASTSAAPQATAPVAPAAPKPAQPATPKAPAERPAPADRPAAAEPPAPAEARTEAPAGSAPAAEAPVKSAPAPGARPGPRPGPKPGPRQESGPAESAPAAQAEAPAPAETPAAPATPAFEAPAAKAADAPAARRTDGSSASRPGAPRPGGQGPRPAVPGATPRPGGQGSGPRPGGPGAGPRPGAPRPGAPRPGAPRPGGSQGGGGPRPGAPRPGNNPFSSTQGMQRGGPRPGPGGGGNDRQGGAPSPAGMAPRPPQGRGGGNERGGSDRPRPSGGVPGAPRPNPAMMPKSSAGTFTGRPGGGSGGPGGGRGGGGGGRPGGGPGAGPRGGGGGGGFRPGGGGPSGPPGGGGGRPGPGNRGRGGTQGAFGRPGGPARRGRKSKRAKRQEFDNMQAPAVGGVRVKHGDGEVVKLPRGASLTDFAEKVGVDPASLVQVLFHLGEMVTATQSVNEETLELLGTELNYDVQIVSPEDEDRELLQSFDIDFGNDEGDESDLAPRPPVVTVMGHVDHGKTKLLDAIRMANVQAKEAGGITQHIGAYQVTTEVDGQERAITFVDTPGHEAFTAMRARGAQATDIVILVVAADDGVMPQTIEALNHARAAGVPIVVAVNKIDVPAADPTKVRGQLTEYGLVPEEYGGDTMFVDVSAKSRINIDGLLEGVVLTADAALDLRANPKMHAEGIAIEANLDKGRGPVATVLVQRGTLRVGDSMVVGPAYGRVRAMLDEHGDPVEEATPSRPVLVLGLTAVPGAGDKFLVVEDDRRARQIAEKREARARAAANAKRRARRTLEDFMASMEKGESQELLLILKGDVSGSVEALEDALVRIEVGDEVNLRIIDRGVGAINENDVNLAIASNAVIIGFNVRPAGKAGDLAEREGVDVRYYSVIYSAIDDIEAALKGMLKPIYEEVTLGQAEIREIFRSSKVGNIAGCWVTSGLIKRNAKVRLIRDGAVVVDNTELSSLKRFKDDASEVREGFECGLTINNFNDIKIGDVVEAFELREKPRS</sequence>
<dbReference type="CDD" id="cd03692">
    <property type="entry name" value="mtIF2_IVc"/>
    <property type="match status" value="1"/>
</dbReference>
<dbReference type="InterPro" id="IPR044145">
    <property type="entry name" value="IF2_II"/>
</dbReference>
<dbReference type="InterPro" id="IPR053905">
    <property type="entry name" value="EF-G-like_DII"/>
</dbReference>
<keyword evidence="4 10" id="KW-0963">Cytoplasm</keyword>
<keyword evidence="6 10" id="KW-0547">Nucleotide-binding</keyword>
<evidence type="ECO:0000256" key="12">
    <source>
        <dbReference type="SAM" id="MobiDB-lite"/>
    </source>
</evidence>
<dbReference type="PROSITE" id="PS51722">
    <property type="entry name" value="G_TR_2"/>
    <property type="match status" value="1"/>
</dbReference>
<evidence type="ECO:0000256" key="3">
    <source>
        <dbReference type="ARBA" id="ARBA00020675"/>
    </source>
</evidence>
<evidence type="ECO:0000256" key="8">
    <source>
        <dbReference type="ARBA" id="ARBA00023134"/>
    </source>
</evidence>
<dbReference type="InterPro" id="IPR005225">
    <property type="entry name" value="Small_GTP-bd"/>
</dbReference>
<dbReference type="Pfam" id="PF22042">
    <property type="entry name" value="EF-G_D2"/>
    <property type="match status" value="1"/>
</dbReference>
<feature type="binding site" evidence="10">
    <location>
        <begin position="568"/>
        <end position="575"/>
    </location>
    <ligand>
        <name>GTP</name>
        <dbReference type="ChEBI" id="CHEBI:37565"/>
    </ligand>
</feature>
<feature type="compositionally biased region" description="Low complexity" evidence="12">
    <location>
        <begin position="117"/>
        <end position="136"/>
    </location>
</feature>
<evidence type="ECO:0000256" key="2">
    <source>
        <dbReference type="ARBA" id="ARBA00007733"/>
    </source>
</evidence>
<protein>
    <recommendedName>
        <fullName evidence="3 10">Translation initiation factor IF-2</fullName>
    </recommendedName>
</protein>
<evidence type="ECO:0000256" key="6">
    <source>
        <dbReference type="ARBA" id="ARBA00022741"/>
    </source>
</evidence>
<proteinExistence type="inferred from homology"/>
<dbReference type="InterPro" id="IPR036925">
    <property type="entry name" value="TIF_IF2_dom3_sf"/>
</dbReference>
<dbReference type="InterPro" id="IPR000795">
    <property type="entry name" value="T_Tr_GTP-bd_dom"/>
</dbReference>
<dbReference type="PRINTS" id="PR00315">
    <property type="entry name" value="ELONGATNFCT"/>
</dbReference>
<keyword evidence="15" id="KW-1185">Reference proteome</keyword>
<feature type="compositionally biased region" description="Pro residues" evidence="12">
    <location>
        <begin position="245"/>
        <end position="258"/>
    </location>
</feature>
<dbReference type="HAMAP" id="MF_00100_B">
    <property type="entry name" value="IF_2_B"/>
    <property type="match status" value="1"/>
</dbReference>
<feature type="compositionally biased region" description="Basic residues" evidence="12">
    <location>
        <begin position="438"/>
        <end position="447"/>
    </location>
</feature>
<dbReference type="InterPro" id="IPR009000">
    <property type="entry name" value="Transl_B-barrel_sf"/>
</dbReference>
<dbReference type="EMBL" id="BAAAND010000013">
    <property type="protein sequence ID" value="GAA1613647.1"/>
    <property type="molecule type" value="Genomic_DNA"/>
</dbReference>
<comment type="function">
    <text evidence="9 10 11">One of the essential components for the initiation of protein synthesis. Protects formylmethionyl-tRNA from spontaneous hydrolysis and promotes its binding to the 30S ribosomal subunits. Also involved in the hydrolysis of GTP during the formation of the 70S ribosomal complex.</text>
</comment>
<dbReference type="InterPro" id="IPR004161">
    <property type="entry name" value="EFTu-like_2"/>
</dbReference>
<dbReference type="InterPro" id="IPR015760">
    <property type="entry name" value="TIF_IF2"/>
</dbReference>
<reference evidence="14 15" key="1">
    <citation type="journal article" date="2019" name="Int. J. Syst. Evol. Microbiol.">
        <title>The Global Catalogue of Microorganisms (GCM) 10K type strain sequencing project: providing services to taxonomists for standard genome sequencing and annotation.</title>
        <authorList>
            <consortium name="The Broad Institute Genomics Platform"/>
            <consortium name="The Broad Institute Genome Sequencing Center for Infectious Disease"/>
            <person name="Wu L."/>
            <person name="Ma J."/>
        </authorList>
    </citation>
    <scope>NUCLEOTIDE SEQUENCE [LARGE SCALE GENOMIC DNA]</scope>
    <source>
        <strain evidence="14 15">JCM 14304</strain>
    </source>
</reference>
<feature type="compositionally biased region" description="Low complexity" evidence="12">
    <location>
        <begin position="62"/>
        <end position="78"/>
    </location>
</feature>
<keyword evidence="5 10" id="KW-0396">Initiation factor</keyword>
<evidence type="ECO:0000256" key="9">
    <source>
        <dbReference type="ARBA" id="ARBA00025162"/>
    </source>
</evidence>
<comment type="subcellular location">
    <subcellularLocation>
        <location evidence="1 10">Cytoplasm</location>
    </subcellularLocation>
</comment>
<evidence type="ECO:0000256" key="10">
    <source>
        <dbReference type="HAMAP-Rule" id="MF_00100"/>
    </source>
</evidence>
<comment type="similarity">
    <text evidence="2 10 11">Belongs to the TRAFAC class translation factor GTPase superfamily. Classic translation factor GTPase family. IF-2 subfamily.</text>
</comment>
<evidence type="ECO:0000256" key="7">
    <source>
        <dbReference type="ARBA" id="ARBA00022917"/>
    </source>
</evidence>
<feature type="compositionally biased region" description="Pro residues" evidence="12">
    <location>
        <begin position="137"/>
        <end position="149"/>
    </location>
</feature>
<gene>
    <name evidence="10" type="primary">infB</name>
    <name evidence="14" type="ORF">GCM10009742_76130</name>
</gene>
<dbReference type="Proteomes" id="UP001500190">
    <property type="component" value="Unassembled WGS sequence"/>
</dbReference>
<keyword evidence="7 10" id="KW-0648">Protein biosynthesis</keyword>
<dbReference type="Pfam" id="PF11987">
    <property type="entry name" value="IF-2"/>
    <property type="match status" value="1"/>
</dbReference>
<name>A0ABN2EPG6_9ACTN</name>
<dbReference type="CDD" id="cd03702">
    <property type="entry name" value="IF2_mtIF2_II"/>
    <property type="match status" value="1"/>
</dbReference>
<evidence type="ECO:0000313" key="15">
    <source>
        <dbReference type="Proteomes" id="UP001500190"/>
    </source>
</evidence>
<feature type="compositionally biased region" description="Low complexity" evidence="12">
    <location>
        <begin position="88"/>
        <end position="105"/>
    </location>
</feature>
<dbReference type="InterPro" id="IPR000178">
    <property type="entry name" value="TF_IF2_bacterial-like"/>
</dbReference>